<dbReference type="InterPro" id="IPR029787">
    <property type="entry name" value="Nucleotide_cyclase"/>
</dbReference>
<dbReference type="PROSITE" id="PS50112">
    <property type="entry name" value="PAS"/>
    <property type="match status" value="1"/>
</dbReference>
<evidence type="ECO:0000259" key="3">
    <source>
        <dbReference type="PROSITE" id="PS51831"/>
    </source>
</evidence>
<dbReference type="SUPFAM" id="SSF55785">
    <property type="entry name" value="PYP-like sensor domain (PAS domain)"/>
    <property type="match status" value="1"/>
</dbReference>
<dbReference type="CDD" id="cd00130">
    <property type="entry name" value="PAS"/>
    <property type="match status" value="1"/>
</dbReference>
<dbReference type="Gene3D" id="3.30.70.270">
    <property type="match status" value="1"/>
</dbReference>
<dbReference type="InterPro" id="IPR037522">
    <property type="entry name" value="HD_GYP_dom"/>
</dbReference>
<dbReference type="SMART" id="SM00471">
    <property type="entry name" value="HDc"/>
    <property type="match status" value="1"/>
</dbReference>
<evidence type="ECO:0000259" key="4">
    <source>
        <dbReference type="PROSITE" id="PS51832"/>
    </source>
</evidence>
<dbReference type="InterPro" id="IPR000014">
    <property type="entry name" value="PAS"/>
</dbReference>
<dbReference type="SUPFAM" id="SSF109604">
    <property type="entry name" value="HD-domain/PDEase-like"/>
    <property type="match status" value="1"/>
</dbReference>
<gene>
    <name evidence="5" type="ORF">HSACCH_00675</name>
</gene>
<evidence type="ECO:0000259" key="1">
    <source>
        <dbReference type="PROSITE" id="PS50112"/>
    </source>
</evidence>
<dbReference type="eggNOG" id="COG2203">
    <property type="taxonomic scope" value="Bacteria"/>
</dbReference>
<evidence type="ECO:0000259" key="2">
    <source>
        <dbReference type="PROSITE" id="PS50887"/>
    </source>
</evidence>
<dbReference type="Gene3D" id="1.10.3210.10">
    <property type="entry name" value="Hypothetical protein af1432"/>
    <property type="match status" value="1"/>
</dbReference>
<feature type="domain" description="GGDEF" evidence="2">
    <location>
        <begin position="326"/>
        <end position="461"/>
    </location>
</feature>
<dbReference type="InterPro" id="IPR003018">
    <property type="entry name" value="GAF"/>
</dbReference>
<evidence type="ECO:0000313" key="6">
    <source>
        <dbReference type="Proteomes" id="UP000012063"/>
    </source>
</evidence>
<sequence>MKGNEMNDILDQIEIDVNNIKITDATLNQWQHILDMFVEFSEVQDALINNYQAPYLKVTKGSSNSENLFSEGDQFKVEGLYCEDVIKDKKKLEVNNAASIKKWENSIYMDNGLISYLGYPILWPNGKIYGTICIHDNQERYFSDSLKKQIEFIRDLIENNLETMYQNHLNNNLRQYYLELIDILPVGVMIENKEGKILKVNKEMVNITGYSRKQLLDSSVFEILVPAEQNEIARENIDKILAGEVLIHELPYNNSSGERRYIRLQERKINLPNNEAGIISIQTDVTDKIKSEEKIKYASYHDSLTDLYNRSYLEKKIQKLNRSAKLPVAIIMADLNGLKLVNDTYGHAEGDKLLKKMADILSSSCRDDDLIARWGGDEFVIILPGSDCKTVKKIVKRINKKIANQYLEFEDGSKLPLSAALGYEVKENKFEDILEILDEAESRMYKNKLTESRSIKSNILNTLLKTLSEKSQETSSHSNRMADLAKKLAKKLKLSQNEINKLTLVAKLHDIGKTVVSENILNKKEKLTETEWKEIKTHPAVGHRILNATEEFSHISEEVLSHHEKWDGSGYPRGLKEEEIPLLARIIAIVDAYDVMTTKQVYKKAVSKAEALKEIKKHAGTQFDPELVELFVDLMSA</sequence>
<dbReference type="InterPro" id="IPR043128">
    <property type="entry name" value="Rev_trsase/Diguanyl_cyclase"/>
</dbReference>
<dbReference type="Pfam" id="PF13487">
    <property type="entry name" value="HD_5"/>
    <property type="match status" value="1"/>
</dbReference>
<dbReference type="InParanoid" id="M5DZ10"/>
<feature type="domain" description="HD" evidence="3">
    <location>
        <begin position="474"/>
        <end position="596"/>
    </location>
</feature>
<dbReference type="InterPro" id="IPR000160">
    <property type="entry name" value="GGDEF_dom"/>
</dbReference>
<name>M5DZ10_9FIRM</name>
<dbReference type="SMART" id="SM00091">
    <property type="entry name" value="PAS"/>
    <property type="match status" value="1"/>
</dbReference>
<dbReference type="Pfam" id="PF01590">
    <property type="entry name" value="GAF"/>
    <property type="match status" value="1"/>
</dbReference>
<dbReference type="eggNOG" id="COG3437">
    <property type="taxonomic scope" value="Bacteria"/>
</dbReference>
<feature type="domain" description="HD-GYP" evidence="4">
    <location>
        <begin position="452"/>
        <end position="637"/>
    </location>
</feature>
<dbReference type="Pfam" id="PF13426">
    <property type="entry name" value="PAS_9"/>
    <property type="match status" value="1"/>
</dbReference>
<dbReference type="InterPro" id="IPR029016">
    <property type="entry name" value="GAF-like_dom_sf"/>
</dbReference>
<dbReference type="AlphaFoldDB" id="M5DZ10"/>
<dbReference type="SUPFAM" id="SSF55781">
    <property type="entry name" value="GAF domain-like"/>
    <property type="match status" value="1"/>
</dbReference>
<dbReference type="InterPro" id="IPR035965">
    <property type="entry name" value="PAS-like_dom_sf"/>
</dbReference>
<dbReference type="SMART" id="SM00267">
    <property type="entry name" value="GGDEF"/>
    <property type="match status" value="1"/>
</dbReference>
<dbReference type="NCBIfam" id="TIGR00254">
    <property type="entry name" value="GGDEF"/>
    <property type="match status" value="1"/>
</dbReference>
<dbReference type="PANTHER" id="PTHR43155:SF2">
    <property type="entry name" value="CYCLIC DI-GMP PHOSPHODIESTERASE PA4108"/>
    <property type="match status" value="1"/>
</dbReference>
<dbReference type="Proteomes" id="UP000012063">
    <property type="component" value="Unassembled WGS sequence"/>
</dbReference>
<dbReference type="CDD" id="cd01949">
    <property type="entry name" value="GGDEF"/>
    <property type="match status" value="1"/>
</dbReference>
<dbReference type="RefSeq" id="WP_005487845.1">
    <property type="nucleotide sequence ID" value="NZ_CAUI01000005.1"/>
</dbReference>
<feature type="domain" description="PAS" evidence="1">
    <location>
        <begin position="173"/>
        <end position="244"/>
    </location>
</feature>
<evidence type="ECO:0000313" key="5">
    <source>
        <dbReference type="EMBL" id="CCU78521.1"/>
    </source>
</evidence>
<dbReference type="NCBIfam" id="TIGR00229">
    <property type="entry name" value="sensory_box"/>
    <property type="match status" value="1"/>
</dbReference>
<dbReference type="PROSITE" id="PS50887">
    <property type="entry name" value="GGDEF"/>
    <property type="match status" value="1"/>
</dbReference>
<protein>
    <recommendedName>
        <fullName evidence="7">PAS domain S-box-containing protein/diguanylate cyclase (GGDEF)-like protein</fullName>
    </recommendedName>
</protein>
<dbReference type="SUPFAM" id="SSF55073">
    <property type="entry name" value="Nucleotide cyclase"/>
    <property type="match status" value="1"/>
</dbReference>
<dbReference type="Pfam" id="PF00990">
    <property type="entry name" value="GGDEF"/>
    <property type="match status" value="1"/>
</dbReference>
<organism evidence="5 6">
    <name type="scientific">Halanaerobium saccharolyticum subsp. saccharolyticum DSM 6643</name>
    <dbReference type="NCBI Taxonomy" id="1293054"/>
    <lineage>
        <taxon>Bacteria</taxon>
        <taxon>Bacillati</taxon>
        <taxon>Bacillota</taxon>
        <taxon>Clostridia</taxon>
        <taxon>Halanaerobiales</taxon>
        <taxon>Halanaerobiaceae</taxon>
        <taxon>Halanaerobium</taxon>
    </lineage>
</organism>
<dbReference type="PANTHER" id="PTHR43155">
    <property type="entry name" value="CYCLIC DI-GMP PHOSPHODIESTERASE PA4108-RELATED"/>
    <property type="match status" value="1"/>
</dbReference>
<dbReference type="InterPro" id="IPR006674">
    <property type="entry name" value="HD_domain"/>
</dbReference>
<dbReference type="EMBL" id="CAUI01000005">
    <property type="protein sequence ID" value="CCU78521.1"/>
    <property type="molecule type" value="Genomic_DNA"/>
</dbReference>
<accession>M5DZ10</accession>
<dbReference type="PROSITE" id="PS51831">
    <property type="entry name" value="HD"/>
    <property type="match status" value="1"/>
</dbReference>
<evidence type="ECO:0008006" key="7">
    <source>
        <dbReference type="Google" id="ProtNLM"/>
    </source>
</evidence>
<comment type="caution">
    <text evidence="5">The sequence shown here is derived from an EMBL/GenBank/DDBJ whole genome shotgun (WGS) entry which is preliminary data.</text>
</comment>
<dbReference type="STRING" id="1293054.HSACCH_00675"/>
<proteinExistence type="predicted"/>
<dbReference type="PROSITE" id="PS51832">
    <property type="entry name" value="HD_GYP"/>
    <property type="match status" value="1"/>
</dbReference>
<dbReference type="Gene3D" id="3.30.450.20">
    <property type="entry name" value="PAS domain"/>
    <property type="match status" value="1"/>
</dbReference>
<reference evidence="6" key="1">
    <citation type="journal article" date="2013" name="Genome Announc.">
        <title>Genome Sequence of Halanaerobium saccharolyticum subsp. saccharolyticum Strain DSM 6643T, a Halophilic Hydrogen-Producing Bacterium.</title>
        <authorList>
            <person name="Kivisto A."/>
            <person name="Larjo A."/>
            <person name="Ciranna A."/>
            <person name="Santala V."/>
            <person name="Roos C."/>
            <person name="Karp M."/>
        </authorList>
    </citation>
    <scope>NUCLEOTIDE SEQUENCE [LARGE SCALE GENOMIC DNA]</scope>
    <source>
        <strain evidence="6">DSM 6643</strain>
    </source>
</reference>
<dbReference type="InterPro" id="IPR003607">
    <property type="entry name" value="HD/PDEase_dom"/>
</dbReference>
<dbReference type="CDD" id="cd00077">
    <property type="entry name" value="HDc"/>
    <property type="match status" value="1"/>
</dbReference>
<dbReference type="Gene3D" id="3.30.450.40">
    <property type="match status" value="1"/>
</dbReference>
<keyword evidence="6" id="KW-1185">Reference proteome</keyword>